<dbReference type="AlphaFoldDB" id="A0A0P0D0W7"/>
<name>A0A0P0D0W7_9BACT</name>
<evidence type="ECO:0000313" key="1">
    <source>
        <dbReference type="EMBL" id="ALJ00446.1"/>
    </source>
</evidence>
<reference evidence="1 2" key="1">
    <citation type="submission" date="2015-08" db="EMBL/GenBank/DDBJ databases">
        <title>Complete genome sequence of Rufibacter tibetensis strain 1351t, a radiation-resistant bacterium from tibet plateau.</title>
        <authorList>
            <person name="Dai J."/>
        </authorList>
    </citation>
    <scope>NUCLEOTIDE SEQUENCE [LARGE SCALE GENOMIC DNA]</scope>
    <source>
        <strain evidence="1 2">1351</strain>
    </source>
</reference>
<evidence type="ECO:0000313" key="2">
    <source>
        <dbReference type="Proteomes" id="UP000061382"/>
    </source>
</evidence>
<dbReference type="KEGG" id="rti:DC20_17570"/>
<accession>A0A0P0D0W7</accession>
<evidence type="ECO:0008006" key="3">
    <source>
        <dbReference type="Google" id="ProtNLM"/>
    </source>
</evidence>
<dbReference type="EMBL" id="CP012643">
    <property type="protein sequence ID" value="ALJ00446.1"/>
    <property type="molecule type" value="Genomic_DNA"/>
</dbReference>
<dbReference type="OrthoDB" id="894123at2"/>
<organism evidence="1 2">
    <name type="scientific">Rufibacter tibetensis</name>
    <dbReference type="NCBI Taxonomy" id="512763"/>
    <lineage>
        <taxon>Bacteria</taxon>
        <taxon>Pseudomonadati</taxon>
        <taxon>Bacteroidota</taxon>
        <taxon>Cytophagia</taxon>
        <taxon>Cytophagales</taxon>
        <taxon>Hymenobacteraceae</taxon>
        <taxon>Rufibacter</taxon>
    </lineage>
</organism>
<dbReference type="PATRIC" id="fig|512763.3.peg.3869"/>
<dbReference type="RefSeq" id="WP_062545024.1">
    <property type="nucleotide sequence ID" value="NZ_CP012643.1"/>
</dbReference>
<gene>
    <name evidence="1" type="ORF">DC20_17570</name>
</gene>
<keyword evidence="2" id="KW-1185">Reference proteome</keyword>
<proteinExistence type="predicted"/>
<dbReference type="Proteomes" id="UP000061382">
    <property type="component" value="Chromosome"/>
</dbReference>
<sequence>METKEKSLQELQQILTGLEMLHQNQDQVSSYLLEYLHQALYIFRYLFRNGYTDEQPSHVINYCIMKLEFAKKQIENDDIEEGLKFTKSVISYFLKEISIVEESEELDLV</sequence>
<protein>
    <recommendedName>
        <fullName evidence="3">HEPN domain-containing protein</fullName>
    </recommendedName>
</protein>